<keyword evidence="13" id="KW-1185">Reference proteome</keyword>
<gene>
    <name evidence="12" type="ORF">D3A95_02080</name>
</gene>
<evidence type="ECO:0000313" key="12">
    <source>
        <dbReference type="EMBL" id="AXY67379.1"/>
    </source>
</evidence>
<name>A0A3B7M9T3_9CYAN</name>
<protein>
    <recommendedName>
        <fullName evidence="1">non-specific serine/threonine protein kinase</fullName>
        <ecNumber evidence="1">2.7.11.1</ecNumber>
    </recommendedName>
</protein>
<sequence length="471" mass="52692">MITLTLLHPVQATPVQSWTFENENVIRIGRAVDNHVVLYSAVVSRHHVELRRNGLQWEVVNLGTNGTYLDGKRIQQATLMDGGILRLARSGPNIQIRLGSDQRPATLNARRETLPEGRLVDVEKGTYSGEEEAIGTAAEPTSRAEESTPTSSSSSVTAQEEEEAEFAVTGQLPVHLLSEWRAPPDCQHSHAQENDLFCIDCGVPLRVWKTLGNYQIIRALGQSNIYLGWRSGLTAVIKGHSLAASRDEIRAFQRQARQLCKIEHPVLPQFWEAFQHGSDSYLVSEMIYGQSLKQRVQDQGPMNVIEVSRWLIPVCELLEVLHQQDPPVLHLHIRPSNLIHPYVKRETTDLVLVGWCKASVLTSDSGTFIGTVGYSAPEQQEGKPEPASDLFALGATMVYLLTGYEPETYFRWGTREYRLYAEDIPHLDPLMVDLINCLTHPDPRERYPNAAKVKQRLQEIATITPAVSSSA</sequence>
<dbReference type="SMART" id="SM00220">
    <property type="entry name" value="S_TKc"/>
    <property type="match status" value="1"/>
</dbReference>
<feature type="domain" description="FHA" evidence="10">
    <location>
        <begin position="26"/>
        <end position="74"/>
    </location>
</feature>
<organism evidence="12 13">
    <name type="scientific">Thermosynechococcus sichuanensis E542</name>
    <dbReference type="NCBI Taxonomy" id="2016101"/>
    <lineage>
        <taxon>Bacteria</taxon>
        <taxon>Bacillati</taxon>
        <taxon>Cyanobacteriota</taxon>
        <taxon>Cyanophyceae</taxon>
        <taxon>Acaryochloridales</taxon>
        <taxon>Thermosynechococcaceae</taxon>
        <taxon>Thermosynechococcus</taxon>
        <taxon>Thermosynechococcus sichuanensis</taxon>
    </lineage>
</organism>
<dbReference type="SUPFAM" id="SSF49879">
    <property type="entry name" value="SMAD/FHA domain"/>
    <property type="match status" value="1"/>
</dbReference>
<dbReference type="PANTHER" id="PTHR24363:SF0">
    <property type="entry name" value="SERINE_THREONINE KINASE LIKE DOMAIN CONTAINING 1"/>
    <property type="match status" value="1"/>
</dbReference>
<evidence type="ECO:0000256" key="6">
    <source>
        <dbReference type="ARBA" id="ARBA00022840"/>
    </source>
</evidence>
<dbReference type="Gene3D" id="3.30.200.20">
    <property type="entry name" value="Phosphorylase Kinase, domain 1"/>
    <property type="match status" value="1"/>
</dbReference>
<comment type="catalytic activity">
    <reaction evidence="8">
        <text>L-seryl-[protein] + ATP = O-phospho-L-seryl-[protein] + ADP + H(+)</text>
        <dbReference type="Rhea" id="RHEA:17989"/>
        <dbReference type="Rhea" id="RHEA-COMP:9863"/>
        <dbReference type="Rhea" id="RHEA-COMP:11604"/>
        <dbReference type="ChEBI" id="CHEBI:15378"/>
        <dbReference type="ChEBI" id="CHEBI:29999"/>
        <dbReference type="ChEBI" id="CHEBI:30616"/>
        <dbReference type="ChEBI" id="CHEBI:83421"/>
        <dbReference type="ChEBI" id="CHEBI:456216"/>
        <dbReference type="EC" id="2.7.11.1"/>
    </reaction>
</comment>
<evidence type="ECO:0000256" key="1">
    <source>
        <dbReference type="ARBA" id="ARBA00012513"/>
    </source>
</evidence>
<dbReference type="SUPFAM" id="SSF56112">
    <property type="entry name" value="Protein kinase-like (PK-like)"/>
    <property type="match status" value="1"/>
</dbReference>
<dbReference type="PROSITE" id="PS50011">
    <property type="entry name" value="PROTEIN_KINASE_DOM"/>
    <property type="match status" value="1"/>
</dbReference>
<dbReference type="InterPro" id="IPR000719">
    <property type="entry name" value="Prot_kinase_dom"/>
</dbReference>
<dbReference type="GO" id="GO:0004674">
    <property type="term" value="F:protein serine/threonine kinase activity"/>
    <property type="evidence" value="ECO:0007669"/>
    <property type="project" value="UniProtKB-KW"/>
</dbReference>
<feature type="compositionally biased region" description="Low complexity" evidence="9">
    <location>
        <begin position="147"/>
        <end position="158"/>
    </location>
</feature>
<reference evidence="13" key="1">
    <citation type="submission" date="2018-09" db="EMBL/GenBank/DDBJ databases">
        <title>Complete genome sequence of thermophilic cyanobacteria strain Thermosynechococcus elongatus PKUAC-SCTE542.</title>
        <authorList>
            <person name="Liang Y."/>
            <person name="Tang J."/>
            <person name="Daroch M."/>
        </authorList>
    </citation>
    <scope>NUCLEOTIDE SEQUENCE [LARGE SCALE GENOMIC DNA]</scope>
    <source>
        <strain evidence="13">E542</strain>
    </source>
</reference>
<dbReference type="GO" id="GO:0005524">
    <property type="term" value="F:ATP binding"/>
    <property type="evidence" value="ECO:0007669"/>
    <property type="project" value="UniProtKB-KW"/>
</dbReference>
<keyword evidence="5" id="KW-0418">Kinase</keyword>
<evidence type="ECO:0000256" key="3">
    <source>
        <dbReference type="ARBA" id="ARBA00022679"/>
    </source>
</evidence>
<dbReference type="PROSITE" id="PS50006">
    <property type="entry name" value="FHA_DOMAIN"/>
    <property type="match status" value="1"/>
</dbReference>
<comment type="catalytic activity">
    <reaction evidence="7">
        <text>L-threonyl-[protein] + ATP = O-phospho-L-threonyl-[protein] + ADP + H(+)</text>
        <dbReference type="Rhea" id="RHEA:46608"/>
        <dbReference type="Rhea" id="RHEA-COMP:11060"/>
        <dbReference type="Rhea" id="RHEA-COMP:11605"/>
        <dbReference type="ChEBI" id="CHEBI:15378"/>
        <dbReference type="ChEBI" id="CHEBI:30013"/>
        <dbReference type="ChEBI" id="CHEBI:30616"/>
        <dbReference type="ChEBI" id="CHEBI:61977"/>
        <dbReference type="ChEBI" id="CHEBI:456216"/>
        <dbReference type="EC" id="2.7.11.1"/>
    </reaction>
</comment>
<evidence type="ECO:0000256" key="4">
    <source>
        <dbReference type="ARBA" id="ARBA00022741"/>
    </source>
</evidence>
<dbReference type="Gene3D" id="1.10.510.10">
    <property type="entry name" value="Transferase(Phosphotransferase) domain 1"/>
    <property type="match status" value="1"/>
</dbReference>
<feature type="region of interest" description="Disordered" evidence="9">
    <location>
        <begin position="125"/>
        <end position="164"/>
    </location>
</feature>
<dbReference type="InterPro" id="IPR008984">
    <property type="entry name" value="SMAD_FHA_dom_sf"/>
</dbReference>
<evidence type="ECO:0000256" key="2">
    <source>
        <dbReference type="ARBA" id="ARBA00022527"/>
    </source>
</evidence>
<dbReference type="Pfam" id="PF00498">
    <property type="entry name" value="FHA"/>
    <property type="match status" value="1"/>
</dbReference>
<evidence type="ECO:0000256" key="8">
    <source>
        <dbReference type="ARBA" id="ARBA00048679"/>
    </source>
</evidence>
<proteinExistence type="predicted"/>
<dbReference type="Gene3D" id="2.60.200.20">
    <property type="match status" value="1"/>
</dbReference>
<evidence type="ECO:0000256" key="7">
    <source>
        <dbReference type="ARBA" id="ARBA00047899"/>
    </source>
</evidence>
<dbReference type="EMBL" id="CP032152">
    <property type="protein sequence ID" value="AXY67379.1"/>
    <property type="molecule type" value="Genomic_DNA"/>
</dbReference>
<keyword evidence="6" id="KW-0067">ATP-binding</keyword>
<keyword evidence="4" id="KW-0547">Nucleotide-binding</keyword>
<dbReference type="EC" id="2.7.11.1" evidence="1"/>
<evidence type="ECO:0000259" key="11">
    <source>
        <dbReference type="PROSITE" id="PS50011"/>
    </source>
</evidence>
<dbReference type="InterPro" id="IPR000253">
    <property type="entry name" value="FHA_dom"/>
</dbReference>
<dbReference type="PANTHER" id="PTHR24363">
    <property type="entry name" value="SERINE/THREONINE PROTEIN KINASE"/>
    <property type="match status" value="1"/>
</dbReference>
<feature type="domain" description="Protein kinase" evidence="11">
    <location>
        <begin position="205"/>
        <end position="467"/>
    </location>
</feature>
<dbReference type="SMART" id="SM00240">
    <property type="entry name" value="FHA"/>
    <property type="match status" value="1"/>
</dbReference>
<evidence type="ECO:0000256" key="9">
    <source>
        <dbReference type="SAM" id="MobiDB-lite"/>
    </source>
</evidence>
<keyword evidence="3" id="KW-0808">Transferase</keyword>
<evidence type="ECO:0000313" key="13">
    <source>
        <dbReference type="Proteomes" id="UP000261812"/>
    </source>
</evidence>
<dbReference type="AlphaFoldDB" id="A0A3B7M9T3"/>
<accession>A0A3B7M9T3</accession>
<dbReference type="Pfam" id="PF00069">
    <property type="entry name" value="Pkinase"/>
    <property type="match status" value="1"/>
</dbReference>
<keyword evidence="2" id="KW-0723">Serine/threonine-protein kinase</keyword>
<evidence type="ECO:0000256" key="5">
    <source>
        <dbReference type="ARBA" id="ARBA00022777"/>
    </source>
</evidence>
<evidence type="ECO:0000259" key="10">
    <source>
        <dbReference type="PROSITE" id="PS50006"/>
    </source>
</evidence>
<dbReference type="InterPro" id="IPR011009">
    <property type="entry name" value="Kinase-like_dom_sf"/>
</dbReference>
<dbReference type="KEGG" id="tsq:D3A95_02080"/>
<dbReference type="Proteomes" id="UP000261812">
    <property type="component" value="Chromosome"/>
</dbReference>
<dbReference type="RefSeq" id="WP_181495932.1">
    <property type="nucleotide sequence ID" value="NZ_CP032152.1"/>
</dbReference>